<keyword evidence="3" id="KW-0229">DNA integration</keyword>
<dbReference type="InterPro" id="IPR004107">
    <property type="entry name" value="Integrase_SAM-like_N"/>
</dbReference>
<feature type="domain" description="Core-binding (CB)" evidence="8">
    <location>
        <begin position="84"/>
        <end position="166"/>
    </location>
</feature>
<evidence type="ECO:0000313" key="10">
    <source>
        <dbReference type="Proteomes" id="UP000199568"/>
    </source>
</evidence>
<protein>
    <submittedName>
        <fullName evidence="9">Site-specific recombinase XerD</fullName>
    </submittedName>
</protein>
<evidence type="ECO:0000256" key="6">
    <source>
        <dbReference type="PROSITE-ProRule" id="PRU01248"/>
    </source>
</evidence>
<dbReference type="InterPro" id="IPR010998">
    <property type="entry name" value="Integrase_recombinase_N"/>
</dbReference>
<dbReference type="Gene3D" id="1.10.443.10">
    <property type="entry name" value="Intergrase catalytic core"/>
    <property type="match status" value="1"/>
</dbReference>
<name>A0A1I0GXI6_9FIRM</name>
<dbReference type="InterPro" id="IPR013762">
    <property type="entry name" value="Integrase-like_cat_sf"/>
</dbReference>
<dbReference type="PANTHER" id="PTHR30349">
    <property type="entry name" value="PHAGE INTEGRASE-RELATED"/>
    <property type="match status" value="1"/>
</dbReference>
<dbReference type="Gene3D" id="1.10.150.130">
    <property type="match status" value="1"/>
</dbReference>
<dbReference type="EMBL" id="FOHU01000028">
    <property type="protein sequence ID" value="SET76117.1"/>
    <property type="molecule type" value="Genomic_DNA"/>
</dbReference>
<dbReference type="PROSITE" id="PS51900">
    <property type="entry name" value="CB"/>
    <property type="match status" value="1"/>
</dbReference>
<feature type="domain" description="Tyr recombinase" evidence="7">
    <location>
        <begin position="183"/>
        <end position="356"/>
    </location>
</feature>
<dbReference type="Pfam" id="PF13495">
    <property type="entry name" value="Phage_int_SAM_4"/>
    <property type="match status" value="1"/>
</dbReference>
<dbReference type="PROSITE" id="PS51898">
    <property type="entry name" value="TYR_RECOMBINASE"/>
    <property type="match status" value="1"/>
</dbReference>
<dbReference type="Pfam" id="PF00589">
    <property type="entry name" value="Phage_integrase"/>
    <property type="match status" value="1"/>
</dbReference>
<reference evidence="9 10" key="1">
    <citation type="submission" date="2016-10" db="EMBL/GenBank/DDBJ databases">
        <authorList>
            <person name="de Groot N.N."/>
        </authorList>
    </citation>
    <scope>NUCLEOTIDE SEQUENCE [LARGE SCALE GENOMIC DNA]</scope>
    <source>
        <strain evidence="9 10">DSM 18979</strain>
    </source>
</reference>
<dbReference type="GO" id="GO:0015074">
    <property type="term" value="P:DNA integration"/>
    <property type="evidence" value="ECO:0007669"/>
    <property type="project" value="UniProtKB-KW"/>
</dbReference>
<proteinExistence type="inferred from homology"/>
<comment type="similarity">
    <text evidence="2">Belongs to the 'phage' integrase family.</text>
</comment>
<dbReference type="SUPFAM" id="SSF56349">
    <property type="entry name" value="DNA breaking-rejoining enzymes"/>
    <property type="match status" value="1"/>
</dbReference>
<keyword evidence="4 6" id="KW-0238">DNA-binding</keyword>
<dbReference type="STRING" id="426128.SAMN05660297_03418"/>
<evidence type="ECO:0000259" key="8">
    <source>
        <dbReference type="PROSITE" id="PS51900"/>
    </source>
</evidence>
<comment type="function">
    <text evidence="1">Site-specific tyrosine recombinase, which acts by catalyzing the cutting and rejoining of the recombining DNA molecules.</text>
</comment>
<sequence>MNSGIKVFEVDKEKLAVTFSYNSKIVEKIKKIDGRIWDQEQKRWVIPNNSVSINQLAKLFEKEGIIWADEINYPSGHDAYSLDSDENQLLTEMGKIITLKGYSLKTRKAYLGHVKRFIEFIKKPPYQLEKEDISKYMLFLLEEQESSHAYANQALSSLKILYDSVLDKEKVDFNIPRPKKERKLPNILSQEEVLTILQSLKNKKHRALLFLIYSAGLRVGEVVRLKIEDIDSKRMLIHIRQGKGRKDRYTILSEAALNILREYVRVERPQKWLFPGGKEGNFLTERSVQRVFENALKDAKIIKKASVHTLRHSFATHLLEGGTDLRYIQELLGHNSSKTTEIYTHVSKTNLSKIESPLDSLIKGS</sequence>
<evidence type="ECO:0000256" key="1">
    <source>
        <dbReference type="ARBA" id="ARBA00003283"/>
    </source>
</evidence>
<dbReference type="Proteomes" id="UP000199568">
    <property type="component" value="Unassembled WGS sequence"/>
</dbReference>
<accession>A0A1I0GXI6</accession>
<keyword evidence="5" id="KW-0233">DNA recombination</keyword>
<evidence type="ECO:0000256" key="4">
    <source>
        <dbReference type="ARBA" id="ARBA00023125"/>
    </source>
</evidence>
<dbReference type="InterPro" id="IPR002104">
    <property type="entry name" value="Integrase_catalytic"/>
</dbReference>
<dbReference type="InterPro" id="IPR050090">
    <property type="entry name" value="Tyrosine_recombinase_XerCD"/>
</dbReference>
<evidence type="ECO:0000313" key="9">
    <source>
        <dbReference type="EMBL" id="SET76117.1"/>
    </source>
</evidence>
<dbReference type="GO" id="GO:0003677">
    <property type="term" value="F:DNA binding"/>
    <property type="evidence" value="ECO:0007669"/>
    <property type="project" value="UniProtKB-UniRule"/>
</dbReference>
<dbReference type="InterPro" id="IPR044068">
    <property type="entry name" value="CB"/>
</dbReference>
<evidence type="ECO:0000259" key="7">
    <source>
        <dbReference type="PROSITE" id="PS51898"/>
    </source>
</evidence>
<dbReference type="RefSeq" id="WP_244272761.1">
    <property type="nucleotide sequence ID" value="NZ_FOHU01000028.1"/>
</dbReference>
<gene>
    <name evidence="9" type="ORF">SAMN05660297_03418</name>
</gene>
<dbReference type="InterPro" id="IPR011010">
    <property type="entry name" value="DNA_brk_join_enz"/>
</dbReference>
<evidence type="ECO:0000256" key="2">
    <source>
        <dbReference type="ARBA" id="ARBA00008857"/>
    </source>
</evidence>
<dbReference type="PANTHER" id="PTHR30349:SF64">
    <property type="entry name" value="PROPHAGE INTEGRASE INTD-RELATED"/>
    <property type="match status" value="1"/>
</dbReference>
<evidence type="ECO:0000256" key="5">
    <source>
        <dbReference type="ARBA" id="ARBA00023172"/>
    </source>
</evidence>
<evidence type="ECO:0000256" key="3">
    <source>
        <dbReference type="ARBA" id="ARBA00022908"/>
    </source>
</evidence>
<dbReference type="GO" id="GO:0006310">
    <property type="term" value="P:DNA recombination"/>
    <property type="evidence" value="ECO:0007669"/>
    <property type="project" value="UniProtKB-KW"/>
</dbReference>
<keyword evidence="10" id="KW-1185">Reference proteome</keyword>
<dbReference type="AlphaFoldDB" id="A0A1I0GXI6"/>
<organism evidence="9 10">
    <name type="scientific">Natronincola peptidivorans</name>
    <dbReference type="NCBI Taxonomy" id="426128"/>
    <lineage>
        <taxon>Bacteria</taxon>
        <taxon>Bacillati</taxon>
        <taxon>Bacillota</taxon>
        <taxon>Clostridia</taxon>
        <taxon>Peptostreptococcales</taxon>
        <taxon>Natronincolaceae</taxon>
        <taxon>Natronincola</taxon>
    </lineage>
</organism>